<comment type="caution">
    <text evidence="3">The sequence shown here is derived from an EMBL/GenBank/DDBJ whole genome shotgun (WGS) entry which is preliminary data.</text>
</comment>
<evidence type="ECO:0000313" key="3">
    <source>
        <dbReference type="EMBL" id="EGY28570.1"/>
    </source>
</evidence>
<keyword evidence="1" id="KW-0472">Membrane</keyword>
<evidence type="ECO:0000313" key="4">
    <source>
        <dbReference type="Proteomes" id="UP000004116"/>
    </source>
</evidence>
<feature type="transmembrane region" description="Helical" evidence="1">
    <location>
        <begin position="44"/>
        <end position="68"/>
    </location>
</feature>
<dbReference type="EMBL" id="AGCA01000356">
    <property type="protein sequence ID" value="EGY28570.1"/>
    <property type="molecule type" value="Genomic_DNA"/>
</dbReference>
<dbReference type="Proteomes" id="UP000004116">
    <property type="component" value="Unassembled WGS sequence"/>
</dbReference>
<feature type="signal peptide" evidence="2">
    <location>
        <begin position="1"/>
        <end position="26"/>
    </location>
</feature>
<feature type="chain" id="PRO_5003430027" description="Phage-related membrane protein" evidence="2">
    <location>
        <begin position="27"/>
        <end position="74"/>
    </location>
</feature>
<evidence type="ECO:0000256" key="1">
    <source>
        <dbReference type="SAM" id="Phobius"/>
    </source>
</evidence>
<dbReference type="Pfam" id="PF05356">
    <property type="entry name" value="Phage_Coat_B"/>
    <property type="match status" value="1"/>
</dbReference>
<gene>
    <name evidence="3" type="ORF">Rin_00014870</name>
</gene>
<proteinExistence type="predicted"/>
<keyword evidence="1" id="KW-1133">Transmembrane helix</keyword>
<keyword evidence="2" id="KW-0732">Signal</keyword>
<dbReference type="AlphaFoldDB" id="G2H0A7"/>
<dbReference type="InterPro" id="IPR008020">
    <property type="entry name" value="G8P"/>
</dbReference>
<evidence type="ECO:0008006" key="5">
    <source>
        <dbReference type="Google" id="ProtNLM"/>
    </source>
</evidence>
<name>G2H0A7_9ENTR</name>
<dbReference type="OrthoDB" id="6446967at2"/>
<keyword evidence="4" id="KW-1185">Reference proteome</keyword>
<protein>
    <recommendedName>
        <fullName evidence="5">Phage-related membrane protein</fullName>
    </recommendedName>
</protein>
<accession>G2H0A7</accession>
<reference evidence="3 4" key="1">
    <citation type="journal article" date="2012" name="Genome Res.">
        <title>Genomic basis of endosymbiont-conferred protection against an insect parasitoid.</title>
        <authorList>
            <person name="Hansen A.K."/>
            <person name="Vorburger C."/>
            <person name="Moran N.A."/>
        </authorList>
    </citation>
    <scope>NUCLEOTIDE SEQUENCE [LARGE SCALE GENOMIC DNA]</scope>
    <source>
        <strain evidence="4">R5.15</strain>
    </source>
</reference>
<sequence>MQLMKSLYTKMLVLFTMCLFSSLALADAADLTTLTNAVDFSKVLTGIMAVAATLITLYAGFAGVKWILRMVRSA</sequence>
<evidence type="ECO:0000256" key="2">
    <source>
        <dbReference type="SAM" id="SignalP"/>
    </source>
</evidence>
<keyword evidence="1" id="KW-0812">Transmembrane</keyword>
<organism evidence="3 4">
    <name type="scientific">Candidatus Regiella insecticola 5.15</name>
    <dbReference type="NCBI Taxonomy" id="1005043"/>
    <lineage>
        <taxon>Bacteria</taxon>
        <taxon>Pseudomonadati</taxon>
        <taxon>Pseudomonadota</taxon>
        <taxon>Gammaproteobacteria</taxon>
        <taxon>Enterobacterales</taxon>
        <taxon>Enterobacteriaceae</taxon>
        <taxon>aphid secondary symbionts</taxon>
        <taxon>Candidatus Regiella</taxon>
    </lineage>
</organism>